<dbReference type="Pfam" id="PF00072">
    <property type="entry name" value="Response_reg"/>
    <property type="match status" value="1"/>
</dbReference>
<dbReference type="PANTHER" id="PTHR43214">
    <property type="entry name" value="TWO-COMPONENT RESPONSE REGULATOR"/>
    <property type="match status" value="1"/>
</dbReference>
<dbReference type="InterPro" id="IPR016032">
    <property type="entry name" value="Sig_transdc_resp-reg_C-effctor"/>
</dbReference>
<sequence>MSIKVLLVDDHAVLLSGLTMLINSQADMMVIGTASNAIEAYEAVMRLQPDVVMMDISMAGENGLSATYRIKQALPQVEILILTMFDDHDLLFNALKAGATGYMLKTAQELDVTNAIRTVYRGEVYLYQNAAKELIAEFLDKVNKGTHLFEVSSLTPRENDIISRIAKGYSNKEIGETLYLSVKTVEAHKSKIMEKLQLRTRQKLVSYAFKHGLLHFD</sequence>
<evidence type="ECO:0000313" key="9">
    <source>
        <dbReference type="Proteomes" id="UP001165962"/>
    </source>
</evidence>
<feature type="domain" description="HTH luxR-type" evidence="6">
    <location>
        <begin position="147"/>
        <end position="212"/>
    </location>
</feature>
<feature type="domain" description="Response regulatory" evidence="7">
    <location>
        <begin position="4"/>
        <end position="120"/>
    </location>
</feature>
<gene>
    <name evidence="8" type="ORF">G9U52_06680</name>
</gene>
<reference evidence="8" key="1">
    <citation type="submission" date="2020-03" db="EMBL/GenBank/DDBJ databases">
        <title>Draft sequencing of Paenibacilllus sp. S3N08.</title>
        <authorList>
            <person name="Kim D.-U."/>
        </authorList>
    </citation>
    <scope>NUCLEOTIDE SEQUENCE</scope>
    <source>
        <strain evidence="8">S3N08</strain>
    </source>
</reference>
<dbReference type="EMBL" id="JAAOIW010000002">
    <property type="protein sequence ID" value="NHN29517.1"/>
    <property type="molecule type" value="Genomic_DNA"/>
</dbReference>
<dbReference type="CDD" id="cd06170">
    <property type="entry name" value="LuxR_C_like"/>
    <property type="match status" value="1"/>
</dbReference>
<protein>
    <submittedName>
        <fullName evidence="8">Response regulator transcription factor</fullName>
    </submittedName>
</protein>
<dbReference type="PANTHER" id="PTHR43214:SF37">
    <property type="entry name" value="TRANSCRIPTIONAL REGULATORY PROTEIN YDFI"/>
    <property type="match status" value="1"/>
</dbReference>
<dbReference type="Pfam" id="PF00196">
    <property type="entry name" value="GerE"/>
    <property type="match status" value="1"/>
</dbReference>
<evidence type="ECO:0000259" key="7">
    <source>
        <dbReference type="PROSITE" id="PS50110"/>
    </source>
</evidence>
<dbReference type="PROSITE" id="PS50043">
    <property type="entry name" value="HTH_LUXR_2"/>
    <property type="match status" value="1"/>
</dbReference>
<dbReference type="InterPro" id="IPR058245">
    <property type="entry name" value="NreC/VraR/RcsB-like_REC"/>
</dbReference>
<organism evidence="8 9">
    <name type="scientific">Paenibacillus agricola</name>
    <dbReference type="NCBI Taxonomy" id="2716264"/>
    <lineage>
        <taxon>Bacteria</taxon>
        <taxon>Bacillati</taxon>
        <taxon>Bacillota</taxon>
        <taxon>Bacilli</taxon>
        <taxon>Bacillales</taxon>
        <taxon>Paenibacillaceae</taxon>
        <taxon>Paenibacillus</taxon>
    </lineage>
</organism>
<keyword evidence="9" id="KW-1185">Reference proteome</keyword>
<keyword evidence="1 5" id="KW-0597">Phosphoprotein</keyword>
<keyword evidence="4" id="KW-0804">Transcription</keyword>
<dbReference type="SMART" id="SM00448">
    <property type="entry name" value="REC"/>
    <property type="match status" value="1"/>
</dbReference>
<accession>A0ABX0J3T1</accession>
<dbReference type="SUPFAM" id="SSF46894">
    <property type="entry name" value="C-terminal effector domain of the bipartite response regulators"/>
    <property type="match status" value="1"/>
</dbReference>
<dbReference type="CDD" id="cd17535">
    <property type="entry name" value="REC_NarL-like"/>
    <property type="match status" value="1"/>
</dbReference>
<dbReference type="InterPro" id="IPR000792">
    <property type="entry name" value="Tscrpt_reg_LuxR_C"/>
</dbReference>
<dbReference type="Gene3D" id="3.40.50.2300">
    <property type="match status" value="1"/>
</dbReference>
<evidence type="ECO:0000256" key="3">
    <source>
        <dbReference type="ARBA" id="ARBA00023125"/>
    </source>
</evidence>
<evidence type="ECO:0000256" key="2">
    <source>
        <dbReference type="ARBA" id="ARBA00023015"/>
    </source>
</evidence>
<keyword evidence="3" id="KW-0238">DNA-binding</keyword>
<dbReference type="InterPro" id="IPR039420">
    <property type="entry name" value="WalR-like"/>
</dbReference>
<dbReference type="SMART" id="SM00421">
    <property type="entry name" value="HTH_LUXR"/>
    <property type="match status" value="1"/>
</dbReference>
<dbReference type="PRINTS" id="PR00038">
    <property type="entry name" value="HTHLUXR"/>
</dbReference>
<dbReference type="RefSeq" id="WP_166147540.1">
    <property type="nucleotide sequence ID" value="NZ_JAAOIW010000002.1"/>
</dbReference>
<proteinExistence type="predicted"/>
<evidence type="ECO:0000256" key="5">
    <source>
        <dbReference type="PROSITE-ProRule" id="PRU00169"/>
    </source>
</evidence>
<keyword evidence="2" id="KW-0805">Transcription regulation</keyword>
<dbReference type="InterPro" id="IPR001789">
    <property type="entry name" value="Sig_transdc_resp-reg_receiver"/>
</dbReference>
<dbReference type="InterPro" id="IPR011006">
    <property type="entry name" value="CheY-like_superfamily"/>
</dbReference>
<dbReference type="Proteomes" id="UP001165962">
    <property type="component" value="Unassembled WGS sequence"/>
</dbReference>
<evidence type="ECO:0000259" key="6">
    <source>
        <dbReference type="PROSITE" id="PS50043"/>
    </source>
</evidence>
<feature type="modified residue" description="4-aspartylphosphate" evidence="5">
    <location>
        <position position="55"/>
    </location>
</feature>
<dbReference type="PROSITE" id="PS50110">
    <property type="entry name" value="RESPONSE_REGULATORY"/>
    <property type="match status" value="1"/>
</dbReference>
<comment type="caution">
    <text evidence="8">The sequence shown here is derived from an EMBL/GenBank/DDBJ whole genome shotgun (WGS) entry which is preliminary data.</text>
</comment>
<dbReference type="SUPFAM" id="SSF52172">
    <property type="entry name" value="CheY-like"/>
    <property type="match status" value="1"/>
</dbReference>
<evidence type="ECO:0000256" key="1">
    <source>
        <dbReference type="ARBA" id="ARBA00022553"/>
    </source>
</evidence>
<evidence type="ECO:0000313" key="8">
    <source>
        <dbReference type="EMBL" id="NHN29517.1"/>
    </source>
</evidence>
<name>A0ABX0J3T1_9BACL</name>
<evidence type="ECO:0000256" key="4">
    <source>
        <dbReference type="ARBA" id="ARBA00023163"/>
    </source>
</evidence>